<evidence type="ECO:0000256" key="6">
    <source>
        <dbReference type="ARBA" id="ARBA00022847"/>
    </source>
</evidence>
<evidence type="ECO:0000256" key="3">
    <source>
        <dbReference type="ARBA" id="ARBA00022448"/>
    </source>
</evidence>
<keyword evidence="3 9" id="KW-0813">Transport</keyword>
<comment type="similarity">
    <text evidence="2 9">Belongs to the alanine or glycine:cation symporter (AGCS) (TC 2.A.25) family.</text>
</comment>
<dbReference type="Pfam" id="PF01235">
    <property type="entry name" value="Na_Ala_symp"/>
    <property type="match status" value="1"/>
</dbReference>
<feature type="transmembrane region" description="Helical" evidence="9">
    <location>
        <begin position="442"/>
        <end position="459"/>
    </location>
</feature>
<dbReference type="eggNOG" id="COG1115">
    <property type="taxonomic scope" value="Bacteria"/>
</dbReference>
<evidence type="ECO:0000256" key="9">
    <source>
        <dbReference type="RuleBase" id="RU363064"/>
    </source>
</evidence>
<keyword evidence="5 9" id="KW-0812">Transmembrane</keyword>
<feature type="transmembrane region" description="Helical" evidence="9">
    <location>
        <begin position="201"/>
        <end position="219"/>
    </location>
</feature>
<dbReference type="EMBL" id="ACIP02000007">
    <property type="protein sequence ID" value="EEP27531.1"/>
    <property type="molecule type" value="Genomic_DNA"/>
</dbReference>
<dbReference type="Proteomes" id="UP000003494">
    <property type="component" value="Unassembled WGS sequence"/>
</dbReference>
<evidence type="ECO:0000256" key="1">
    <source>
        <dbReference type="ARBA" id="ARBA00004651"/>
    </source>
</evidence>
<sequence>MWHVINQNLKTIDNLIWGLPLMLLILSGGLWLTIRLGLLQVRRLPLALKWMVRNEEGGKGEVSSFAALCTALSATIGTGNIVGVATAIGMGGPGALFWMELAAFLGMATKYAEGLLAIKYRTVDENGHALGGPFYYIQNGMGRGWTWMAKLFAFFGVCVGLFGIGTFSQVNGIATAIHNFFDPNNANVIHISFLGLGDYSVAVVIASLLLAFFVALVLIGGLKRISAVAQIIVPFMALIYIAFALMLLICNIREVPTAIRVIVEGAFNPSAVTGGAVGSMLVAMQMGVARGIFSNEAGLGSAPIAAAAAQTHEPVRQGLVTMTGTFIDTIVVCTMTGLSIVLTGAYKIPGLEGVQVTTYAFNQGLPFAPVVSSFVLMLCLVFFAFTTILGWDYYSERCLEYLSGNSRRVILTYRWLYILAVFIGPYMTVSAVWTIADIFNGLMALPNMIAIFALSGVVVKETRDFFAAGKHKKQELADSMDK</sequence>
<reference evidence="10" key="1">
    <citation type="submission" date="2009-04" db="EMBL/GenBank/DDBJ databases">
        <authorList>
            <person name="Weinstock G."/>
            <person name="Sodergren E."/>
            <person name="Clifton S."/>
            <person name="Fulton L."/>
            <person name="Fulton B."/>
            <person name="Courtney L."/>
            <person name="Fronick C."/>
            <person name="Harrison M."/>
            <person name="Strong C."/>
            <person name="Farmer C."/>
            <person name="Delahaunty K."/>
            <person name="Markovic C."/>
            <person name="Hall O."/>
            <person name="Minx P."/>
            <person name="Tomlinson C."/>
            <person name="Mitreva M."/>
            <person name="Nelson J."/>
            <person name="Hou S."/>
            <person name="Wollam A."/>
            <person name="Pepin K.H."/>
            <person name="Johnson M."/>
            <person name="Bhonagiri V."/>
            <person name="Nash W.E."/>
            <person name="Warren W."/>
            <person name="Chinwalla A."/>
            <person name="Mardis E.R."/>
            <person name="Wilson R.K."/>
        </authorList>
    </citation>
    <scope>NUCLEOTIDE SEQUENCE [LARGE SCALE GENOMIC DNA]</scope>
    <source>
        <strain evidence="10">DSM 14600</strain>
    </source>
</reference>
<evidence type="ECO:0000313" key="11">
    <source>
        <dbReference type="Proteomes" id="UP000003494"/>
    </source>
</evidence>
<proteinExistence type="inferred from homology"/>
<keyword evidence="7 9" id="KW-1133">Transmembrane helix</keyword>
<evidence type="ECO:0000256" key="2">
    <source>
        <dbReference type="ARBA" id="ARBA00009261"/>
    </source>
</evidence>
<feature type="transmembrane region" description="Helical" evidence="9">
    <location>
        <begin position="326"/>
        <end position="346"/>
    </location>
</feature>
<dbReference type="FunFam" id="1.20.1740.10:FF:000004">
    <property type="entry name" value="Sodium:alanine symporter family protein"/>
    <property type="match status" value="1"/>
</dbReference>
<dbReference type="PANTHER" id="PTHR30330:SF3">
    <property type="entry name" value="TRANSCRIPTIONAL REGULATOR, LRP FAMILY"/>
    <property type="match status" value="1"/>
</dbReference>
<accession>C4GDQ2</accession>
<dbReference type="InterPro" id="IPR001463">
    <property type="entry name" value="Na/Ala_symport"/>
</dbReference>
<name>C4GDQ2_9FIRM</name>
<gene>
    <name evidence="10" type="primary">agcS</name>
    <name evidence="10" type="ORF">GCWU000342_02226</name>
</gene>
<dbReference type="GO" id="GO:0005886">
    <property type="term" value="C:plasma membrane"/>
    <property type="evidence" value="ECO:0007669"/>
    <property type="project" value="UniProtKB-SubCell"/>
</dbReference>
<dbReference type="Gene3D" id="1.20.1740.10">
    <property type="entry name" value="Amino acid/polyamine transporter I"/>
    <property type="match status" value="1"/>
</dbReference>
<keyword evidence="11" id="KW-1185">Reference proteome</keyword>
<comment type="subcellular location">
    <subcellularLocation>
        <location evidence="1 9">Cell membrane</location>
        <topology evidence="1 9">Multi-pass membrane protein</topology>
    </subcellularLocation>
</comment>
<dbReference type="GO" id="GO:0005283">
    <property type="term" value="F:amino acid:sodium symporter activity"/>
    <property type="evidence" value="ECO:0007669"/>
    <property type="project" value="InterPro"/>
</dbReference>
<evidence type="ECO:0000256" key="5">
    <source>
        <dbReference type="ARBA" id="ARBA00022692"/>
    </source>
</evidence>
<organism evidence="10 11">
    <name type="scientific">Shuttleworthella satelles DSM 14600</name>
    <dbReference type="NCBI Taxonomy" id="626523"/>
    <lineage>
        <taxon>Bacteria</taxon>
        <taxon>Bacillati</taxon>
        <taxon>Bacillota</taxon>
        <taxon>Clostridia</taxon>
        <taxon>Lachnospirales</taxon>
        <taxon>Lachnospiraceae</taxon>
        <taxon>Shuttleworthella</taxon>
    </lineage>
</organism>
<feature type="transmembrane region" description="Helical" evidence="9">
    <location>
        <begin position="415"/>
        <end position="436"/>
    </location>
</feature>
<keyword evidence="8 9" id="KW-0472">Membrane</keyword>
<dbReference type="PANTHER" id="PTHR30330">
    <property type="entry name" value="AGSS FAMILY TRANSPORTER, SODIUM-ALANINE"/>
    <property type="match status" value="1"/>
</dbReference>
<feature type="transmembrane region" description="Helical" evidence="9">
    <location>
        <begin position="151"/>
        <end position="181"/>
    </location>
</feature>
<feature type="transmembrane region" description="Helical" evidence="9">
    <location>
        <begin position="261"/>
        <end position="283"/>
    </location>
</feature>
<evidence type="ECO:0000256" key="4">
    <source>
        <dbReference type="ARBA" id="ARBA00022475"/>
    </source>
</evidence>
<feature type="transmembrane region" description="Helical" evidence="9">
    <location>
        <begin position="95"/>
        <end position="112"/>
    </location>
</feature>
<keyword evidence="4 9" id="KW-1003">Cell membrane</keyword>
<evidence type="ECO:0000313" key="10">
    <source>
        <dbReference type="EMBL" id="EEP27531.1"/>
    </source>
</evidence>
<keyword evidence="6 9" id="KW-0769">Symport</keyword>
<dbReference type="AlphaFoldDB" id="C4GDQ2"/>
<dbReference type="STRING" id="626523.GCWU000342_02226"/>
<evidence type="ECO:0000256" key="8">
    <source>
        <dbReference type="ARBA" id="ARBA00023136"/>
    </source>
</evidence>
<protein>
    <submittedName>
        <fullName evidence="10">Amino acid carrier protein</fullName>
    </submittedName>
</protein>
<dbReference type="RefSeq" id="WP_006907202.1">
    <property type="nucleotide sequence ID" value="NZ_GG665867.1"/>
</dbReference>
<feature type="transmembrane region" description="Helical" evidence="9">
    <location>
        <begin position="231"/>
        <end position="249"/>
    </location>
</feature>
<dbReference type="NCBIfam" id="TIGR00835">
    <property type="entry name" value="agcS"/>
    <property type="match status" value="1"/>
</dbReference>
<comment type="caution">
    <text evidence="10">The sequence shown here is derived from an EMBL/GenBank/DDBJ whole genome shotgun (WGS) entry which is preliminary data.</text>
</comment>
<dbReference type="HOGENOM" id="CLU_024867_1_0_9"/>
<evidence type="ECO:0000256" key="7">
    <source>
        <dbReference type="ARBA" id="ARBA00022989"/>
    </source>
</evidence>
<dbReference type="PRINTS" id="PR00175">
    <property type="entry name" value="NAALASMPORT"/>
</dbReference>
<feature type="transmembrane region" description="Helical" evidence="9">
    <location>
        <begin position="15"/>
        <end position="41"/>
    </location>
</feature>
<feature type="transmembrane region" description="Helical" evidence="9">
    <location>
        <begin position="62"/>
        <end position="89"/>
    </location>
</feature>
<feature type="transmembrane region" description="Helical" evidence="9">
    <location>
        <begin position="366"/>
        <end position="394"/>
    </location>
</feature>